<dbReference type="EMBL" id="CAJPDT010000007">
    <property type="protein sequence ID" value="CAF9910727.1"/>
    <property type="molecule type" value="Genomic_DNA"/>
</dbReference>
<keyword evidence="2" id="KW-1185">Reference proteome</keyword>
<proteinExistence type="predicted"/>
<evidence type="ECO:0000313" key="2">
    <source>
        <dbReference type="Proteomes" id="UP000664534"/>
    </source>
</evidence>
<dbReference type="OrthoDB" id="5414756at2759"/>
<evidence type="ECO:0000313" key="1">
    <source>
        <dbReference type="EMBL" id="CAF9910727.1"/>
    </source>
</evidence>
<reference evidence="1" key="1">
    <citation type="submission" date="2021-03" db="EMBL/GenBank/DDBJ databases">
        <authorList>
            <person name="Tagirdzhanova G."/>
        </authorList>
    </citation>
    <scope>NUCLEOTIDE SEQUENCE</scope>
</reference>
<name>A0A8H3EUX0_9LECA</name>
<accession>A0A8H3EUX0</accession>
<dbReference type="Proteomes" id="UP000664534">
    <property type="component" value="Unassembled WGS sequence"/>
</dbReference>
<comment type="caution">
    <text evidence="1">The sequence shown here is derived from an EMBL/GenBank/DDBJ whole genome shotgun (WGS) entry which is preliminary data.</text>
</comment>
<organism evidence="1 2">
    <name type="scientific">Imshaugia aleurites</name>
    <dbReference type="NCBI Taxonomy" id="172621"/>
    <lineage>
        <taxon>Eukaryota</taxon>
        <taxon>Fungi</taxon>
        <taxon>Dikarya</taxon>
        <taxon>Ascomycota</taxon>
        <taxon>Pezizomycotina</taxon>
        <taxon>Lecanoromycetes</taxon>
        <taxon>OSLEUM clade</taxon>
        <taxon>Lecanoromycetidae</taxon>
        <taxon>Lecanorales</taxon>
        <taxon>Lecanorineae</taxon>
        <taxon>Parmeliaceae</taxon>
        <taxon>Imshaugia</taxon>
    </lineage>
</organism>
<sequence length="167" mass="18648">MSTVVQTTATHPTATFRLVRIASRIGPTTSLAPLSSIRIIFSIVNQSPYKTLTVDMCPLWSVWKPPTFSTADVPSDMGNMRLDVETELVEAWDIMWNQGVREVYDGVLLYWPMLPPKPKDQQPYYRFQVAKPATEDVYVGAWSQDVERSLGGWGIGNESAAGLALRV</sequence>
<dbReference type="AlphaFoldDB" id="A0A8H3EUX0"/>
<protein>
    <submittedName>
        <fullName evidence="1">Uncharacterized protein</fullName>
    </submittedName>
</protein>
<gene>
    <name evidence="1" type="ORF">IMSHALPRED_009299</name>
</gene>